<dbReference type="EMBL" id="MRWD01000103">
    <property type="protein sequence ID" value="ORJ18639.1"/>
    <property type="molecule type" value="Genomic_DNA"/>
</dbReference>
<dbReference type="RefSeq" id="WP_084984599.1">
    <property type="nucleotide sequence ID" value="NZ_CBCSCF010000021.1"/>
</dbReference>
<gene>
    <name evidence="1" type="ORF">BS639_24210</name>
</gene>
<accession>A0ABX3TTV0</accession>
<protein>
    <submittedName>
        <fullName evidence="1">Uncharacterized protein</fullName>
    </submittedName>
</protein>
<sequence length="103" mass="11728">MNDKGKICPNEIRHASRNIQGKLGENNGDTLKAEIADLNGREFYNLDARQLLIYRLCRDQGSKFGVYLEVDTDADLSRIEDTPDKGEKLLRDSNTKLVIRFEA</sequence>
<evidence type="ECO:0000313" key="1">
    <source>
        <dbReference type="EMBL" id="ORJ18639.1"/>
    </source>
</evidence>
<dbReference type="Proteomes" id="UP000192722">
    <property type="component" value="Unassembled WGS sequence"/>
</dbReference>
<keyword evidence="2" id="KW-1185">Reference proteome</keyword>
<reference evidence="1 2" key="1">
    <citation type="journal article" date="2017" name="Int. J. Syst. Evol. Microbiol.">
        <title>Rouxiella badensis sp. nov. and Rouxiella silvae sp. nov. isolated from peat bog soil in Germany and emendation of the genus description.</title>
        <authorList>
            <person name="Le Fleche-Mateos A."/>
            <person name="Kugler J.H."/>
            <person name="Hansen S.H."/>
            <person name="Syldatk C."/>
            <person name="Hausmann R."/>
            <person name="Lomprez F."/>
            <person name="Vandenbogaert M."/>
            <person name="Manuguerra J.C."/>
            <person name="Grimont P.A."/>
        </authorList>
    </citation>
    <scope>NUCLEOTIDE SEQUENCE [LARGE SCALE GENOMIC DNA]</scope>
    <source>
        <strain evidence="1 2">213</strain>
    </source>
</reference>
<organism evidence="1 2">
    <name type="scientific">Rouxiella silvae</name>
    <dbReference type="NCBI Taxonomy" id="1646373"/>
    <lineage>
        <taxon>Bacteria</taxon>
        <taxon>Pseudomonadati</taxon>
        <taxon>Pseudomonadota</taxon>
        <taxon>Gammaproteobacteria</taxon>
        <taxon>Enterobacterales</taxon>
        <taxon>Yersiniaceae</taxon>
        <taxon>Rouxiella</taxon>
    </lineage>
</organism>
<evidence type="ECO:0000313" key="2">
    <source>
        <dbReference type="Proteomes" id="UP000192722"/>
    </source>
</evidence>
<comment type="caution">
    <text evidence="1">The sequence shown here is derived from an EMBL/GenBank/DDBJ whole genome shotgun (WGS) entry which is preliminary data.</text>
</comment>
<name>A0ABX3TTV0_9GAMM</name>
<proteinExistence type="predicted"/>